<dbReference type="InterPro" id="IPR050833">
    <property type="entry name" value="Poly_Biosynth_Transport"/>
</dbReference>
<organism evidence="7 8">
    <name type="scientific">Oxynema aestuarii AP17</name>
    <dbReference type="NCBI Taxonomy" id="2064643"/>
    <lineage>
        <taxon>Bacteria</taxon>
        <taxon>Bacillati</taxon>
        <taxon>Cyanobacteriota</taxon>
        <taxon>Cyanophyceae</taxon>
        <taxon>Oscillatoriophycideae</taxon>
        <taxon>Oscillatoriales</taxon>
        <taxon>Oscillatoriaceae</taxon>
        <taxon>Oxynema</taxon>
        <taxon>Oxynema aestuarii</taxon>
    </lineage>
</organism>
<proteinExistence type="predicted"/>
<feature type="transmembrane region" description="Helical" evidence="6">
    <location>
        <begin position="94"/>
        <end position="116"/>
    </location>
</feature>
<feature type="transmembrane region" description="Helical" evidence="6">
    <location>
        <begin position="388"/>
        <end position="409"/>
    </location>
</feature>
<dbReference type="PANTHER" id="PTHR30250">
    <property type="entry name" value="PST FAMILY PREDICTED COLANIC ACID TRANSPORTER"/>
    <property type="match status" value="1"/>
</dbReference>
<accession>A0A6H1TRY8</accession>
<feature type="transmembrane region" description="Helical" evidence="6">
    <location>
        <begin position="331"/>
        <end position="350"/>
    </location>
</feature>
<feature type="transmembrane region" description="Helical" evidence="6">
    <location>
        <begin position="53"/>
        <end position="73"/>
    </location>
</feature>
<evidence type="ECO:0000256" key="4">
    <source>
        <dbReference type="ARBA" id="ARBA00022989"/>
    </source>
</evidence>
<evidence type="ECO:0000256" key="3">
    <source>
        <dbReference type="ARBA" id="ARBA00022692"/>
    </source>
</evidence>
<feature type="transmembrane region" description="Helical" evidence="6">
    <location>
        <begin position="180"/>
        <end position="199"/>
    </location>
</feature>
<feature type="transmembrane region" description="Helical" evidence="6">
    <location>
        <begin position="256"/>
        <end position="277"/>
    </location>
</feature>
<keyword evidence="3 6" id="KW-0812">Transmembrane</keyword>
<dbReference type="KEGG" id="oxy:HCG48_01190"/>
<dbReference type="RefSeq" id="WP_168567525.1">
    <property type="nucleotide sequence ID" value="NZ_CP051167.1"/>
</dbReference>
<comment type="subcellular location">
    <subcellularLocation>
        <location evidence="1">Cell membrane</location>
        <topology evidence="1">Multi-pass membrane protein</topology>
    </subcellularLocation>
</comment>
<dbReference type="GO" id="GO:0005886">
    <property type="term" value="C:plasma membrane"/>
    <property type="evidence" value="ECO:0007669"/>
    <property type="project" value="UniProtKB-SubCell"/>
</dbReference>
<keyword evidence="4 6" id="KW-1133">Transmembrane helix</keyword>
<feature type="transmembrane region" description="Helical" evidence="6">
    <location>
        <begin position="447"/>
        <end position="466"/>
    </location>
</feature>
<keyword evidence="2" id="KW-1003">Cell membrane</keyword>
<sequence>MKSKLKQLGKDSIIYGVGGVAAKAITFFLLPIYTRLFTPTEYGIIEMLTVLSSFLGTLLTMGMDSAQSFYFFQQKDKGKQAQAELITAILQWRLIWGTVIVGAALLIAPFLNQFFFEGQLTWHYFALAFCGCLFGRLMSQSVEVFRLLYRPWNYLGITLSVTVISDTLGIFLVLFLDWGIVAFLVASAIASILGTILGWRGIRAYIDWSKWHRQWWPKLLRFGAPLVPAGLGMYVLNTSDRWFIIHYQGQDALGLYAVGVKFAMIIALAVTTFRQAWWPIAMDALHTEEGPELFRTIARLYLGLGTAAIVVMTAISPFLVRWLTSPGYYSAYPIVGILAWSSLFYGFYLIGCAGIWKKEKTAWNPLLMGFAALLNIALDYIFVPRWGITGAAIATSTSFLVWNAIALVVSEKLWQIHYPIGALLLQIFTGIFTTTAILLLYNKNASLTPIISVVIMGLIILISTSLNRNA</sequence>
<feature type="transmembrane region" description="Helical" evidence="6">
    <location>
        <begin position="421"/>
        <end position="441"/>
    </location>
</feature>
<evidence type="ECO:0000313" key="8">
    <source>
        <dbReference type="Proteomes" id="UP000500857"/>
    </source>
</evidence>
<feature type="transmembrane region" description="Helical" evidence="6">
    <location>
        <begin position="362"/>
        <end position="382"/>
    </location>
</feature>
<feature type="transmembrane region" description="Helical" evidence="6">
    <location>
        <begin position="298"/>
        <end position="319"/>
    </location>
</feature>
<evidence type="ECO:0000256" key="1">
    <source>
        <dbReference type="ARBA" id="ARBA00004651"/>
    </source>
</evidence>
<evidence type="ECO:0000256" key="5">
    <source>
        <dbReference type="ARBA" id="ARBA00023136"/>
    </source>
</evidence>
<evidence type="ECO:0000256" key="6">
    <source>
        <dbReference type="SAM" id="Phobius"/>
    </source>
</evidence>
<name>A0A6H1TRY8_9CYAN</name>
<dbReference type="PANTHER" id="PTHR30250:SF11">
    <property type="entry name" value="O-ANTIGEN TRANSPORTER-RELATED"/>
    <property type="match status" value="1"/>
</dbReference>
<dbReference type="AlphaFoldDB" id="A0A6H1TRY8"/>
<feature type="transmembrane region" description="Helical" evidence="6">
    <location>
        <begin position="12"/>
        <end position="33"/>
    </location>
</feature>
<evidence type="ECO:0000256" key="2">
    <source>
        <dbReference type="ARBA" id="ARBA00022475"/>
    </source>
</evidence>
<keyword evidence="5 6" id="KW-0472">Membrane</keyword>
<dbReference type="Proteomes" id="UP000500857">
    <property type="component" value="Chromosome"/>
</dbReference>
<keyword evidence="8" id="KW-1185">Reference proteome</keyword>
<feature type="transmembrane region" description="Helical" evidence="6">
    <location>
        <begin position="122"/>
        <end position="139"/>
    </location>
</feature>
<protein>
    <submittedName>
        <fullName evidence="7">Oligosaccharide flippase family protein</fullName>
    </submittedName>
</protein>
<reference evidence="7 8" key="1">
    <citation type="submission" date="2020-04" db="EMBL/GenBank/DDBJ databases">
        <authorList>
            <person name="Basu S."/>
            <person name="Maruthanayagam V."/>
            <person name="Chakraborty S."/>
            <person name="Pramanik A."/>
            <person name="Mukherjee J."/>
            <person name="Brink B."/>
        </authorList>
    </citation>
    <scope>NUCLEOTIDE SEQUENCE [LARGE SCALE GENOMIC DNA]</scope>
    <source>
        <strain evidence="7 8">AP17</strain>
    </source>
</reference>
<evidence type="ECO:0000313" key="7">
    <source>
        <dbReference type="EMBL" id="QIZ69368.1"/>
    </source>
</evidence>
<dbReference type="Pfam" id="PF01943">
    <property type="entry name" value="Polysacc_synt"/>
    <property type="match status" value="1"/>
</dbReference>
<gene>
    <name evidence="7" type="ORF">HCG48_01190</name>
</gene>
<feature type="transmembrane region" description="Helical" evidence="6">
    <location>
        <begin position="219"/>
        <end position="236"/>
    </location>
</feature>
<feature type="transmembrane region" description="Helical" evidence="6">
    <location>
        <begin position="151"/>
        <end position="174"/>
    </location>
</feature>
<dbReference type="EMBL" id="CP051167">
    <property type="protein sequence ID" value="QIZ69368.1"/>
    <property type="molecule type" value="Genomic_DNA"/>
</dbReference>
<dbReference type="InterPro" id="IPR002797">
    <property type="entry name" value="Polysacc_synth"/>
</dbReference>